<dbReference type="EMBL" id="JANBOH010000550">
    <property type="protein sequence ID" value="KAJ1641924.1"/>
    <property type="molecule type" value="Genomic_DNA"/>
</dbReference>
<feature type="region of interest" description="Disordered" evidence="1">
    <location>
        <begin position="374"/>
        <end position="398"/>
    </location>
</feature>
<keyword evidence="2" id="KW-0472">Membrane</keyword>
<feature type="non-terminal residue" evidence="3">
    <location>
        <position position="1"/>
    </location>
</feature>
<feature type="region of interest" description="Disordered" evidence="1">
    <location>
        <begin position="125"/>
        <end position="156"/>
    </location>
</feature>
<keyword evidence="4" id="KW-1185">Reference proteome</keyword>
<gene>
    <name evidence="3" type="ORF">LPJ64_006174</name>
</gene>
<feature type="transmembrane region" description="Helical" evidence="2">
    <location>
        <begin position="1195"/>
        <end position="1216"/>
    </location>
</feature>
<proteinExistence type="predicted"/>
<evidence type="ECO:0008006" key="5">
    <source>
        <dbReference type="Google" id="ProtNLM"/>
    </source>
</evidence>
<feature type="region of interest" description="Disordered" evidence="1">
    <location>
        <begin position="1020"/>
        <end position="1073"/>
    </location>
</feature>
<organism evidence="3 4">
    <name type="scientific">Coemansia asiatica</name>
    <dbReference type="NCBI Taxonomy" id="1052880"/>
    <lineage>
        <taxon>Eukaryota</taxon>
        <taxon>Fungi</taxon>
        <taxon>Fungi incertae sedis</taxon>
        <taxon>Zoopagomycota</taxon>
        <taxon>Kickxellomycotina</taxon>
        <taxon>Kickxellomycetes</taxon>
        <taxon>Kickxellales</taxon>
        <taxon>Kickxellaceae</taxon>
        <taxon>Coemansia</taxon>
    </lineage>
</organism>
<evidence type="ECO:0000313" key="3">
    <source>
        <dbReference type="EMBL" id="KAJ1641924.1"/>
    </source>
</evidence>
<feature type="region of interest" description="Disordered" evidence="1">
    <location>
        <begin position="1110"/>
        <end position="1131"/>
    </location>
</feature>
<feature type="compositionally biased region" description="Acidic residues" evidence="1">
    <location>
        <begin position="1046"/>
        <end position="1055"/>
    </location>
</feature>
<name>A0A9W7XG89_9FUNG</name>
<evidence type="ECO:0000256" key="2">
    <source>
        <dbReference type="SAM" id="Phobius"/>
    </source>
</evidence>
<protein>
    <recommendedName>
        <fullName evidence="5">Transmembrane protein</fullName>
    </recommendedName>
</protein>
<sequence>TRELPEGASRYETHTLSSFARAQARVSDRIALYNELGQTSMRQGAGPLHADTRRTQSFGAEANSAIAGLGLGLSLRPASALEDNSSDSRFGMPLRNELLALRAADTPERPHSAMGLMSPVQKQNHHRHQPQQMQGLGSRTRGRRASSVASTATRDGVEMSPAAGSCVFEVDRVRGTLFARLSENRRYRLTVWFSVPASADSLPAAGADFWESGSVAISGIPRSLNTRVRVRMPHRLPPEAEDDLLAGATTTGRCFYAVRMVQPPRVEPQSTRTVDAYAASSAVSHGRALPLPPPSLLFVPGSPALPSAQSSDTTAAGWLLTDDSDADSEAEADAAEMLASRSNSNTGETDREADVNRKLMGFIMENRRRNSLSLDGPRPWLVEDSEESPRDSSELSGSDRRGFWTQFAAVNRGFDFARTELTLLKMKLVESLTLAWSPRTDSSVTGAFVRRMSQNVRPFELSPLLSQETMPLDNRHLETIFSAEPTPFIDAPAPDAEPALTSFVCLDAVSACLTVQPDGFALSTTLRVCRQKEQARFSWPAFVDLDFSPLLVAIGPVRSVDLHHQRVSIDGCSARWSSARDLPAHSSFSSSFSSMSSSCLRIWIPDSTDASAPVSVVVESALALHIDFSGMALTKSFFVAVPMHRLARIVYPLSQVSGDADVPAAATVTVANAADMWVNAVQTDSKGMGLGAFSLAPLDSSSSSSSSELFQVVTIERKVSPIAASFSQRLATAFAVTDRKNNNAQPVFATALGISVDVEHGVSSATKETNADSLSEELVVRVAINCSLATFSPWRWQLACPNAAPSSSFSTMPCLAMKLPGACGLGSKWVLESLELALPAGQGHSKVPVQTVIDLSDDLIAVPLLQMSRLSKGPANSSLGLHPEVTIDSVTCLFKSSMHVSVLEEWPCLHLPAPHFAQIATSQGPQNAVFAQASSALLDSASVTVSSSSGGNAVQLLKHDEQEGIGIDDIGIECAVDMDPCKPLIAQKLHVALDDIGKLILCLRSLPALKPKEFATKATETNDLKPPAAADSVVSADAQQSKSNCEEDLTEELDDTAAVSQACSSSPEPLPSPLPLLSNAVDVEEEPDVEDHDSFYRDLVSVHRTPASAPSIVSNASNNSGLSATSGSLRNRHASRTRAAASSVVGISMHPSAMPSETEPLLSSSMVAAVAANHQIIVSERRLSQQSLASRAWRGLVWVLSILVFVVVTFAVLSLLSGDVLHKISGNHDDSAFMQMPQAMSSISLPEDPTVIASATNLSAESESNPVVFATMTTGRSRMYLRGKSSDVFELLISEHLRDSKEEKEDPAVEVSKDYAQSFNTADAEISSSLFGLIYRLVIESLLGVFNATI</sequence>
<keyword evidence="2" id="KW-0812">Transmembrane</keyword>
<reference evidence="3" key="1">
    <citation type="submission" date="2022-07" db="EMBL/GenBank/DDBJ databases">
        <title>Phylogenomic reconstructions and comparative analyses of Kickxellomycotina fungi.</title>
        <authorList>
            <person name="Reynolds N.K."/>
            <person name="Stajich J.E."/>
            <person name="Barry K."/>
            <person name="Grigoriev I.V."/>
            <person name="Crous P."/>
            <person name="Smith M.E."/>
        </authorList>
    </citation>
    <scope>NUCLEOTIDE SEQUENCE</scope>
    <source>
        <strain evidence="3">NBRC 105413</strain>
    </source>
</reference>
<dbReference type="Proteomes" id="UP001145021">
    <property type="component" value="Unassembled WGS sequence"/>
</dbReference>
<comment type="caution">
    <text evidence="3">The sequence shown here is derived from an EMBL/GenBank/DDBJ whole genome shotgun (WGS) entry which is preliminary data.</text>
</comment>
<evidence type="ECO:0000256" key="1">
    <source>
        <dbReference type="SAM" id="MobiDB-lite"/>
    </source>
</evidence>
<evidence type="ECO:0000313" key="4">
    <source>
        <dbReference type="Proteomes" id="UP001145021"/>
    </source>
</evidence>
<feature type="compositionally biased region" description="Polar residues" evidence="1">
    <location>
        <begin position="1111"/>
        <end position="1129"/>
    </location>
</feature>
<keyword evidence="2" id="KW-1133">Transmembrane helix</keyword>
<feature type="compositionally biased region" description="Basic and acidic residues" evidence="1">
    <location>
        <begin position="387"/>
        <end position="398"/>
    </location>
</feature>
<accession>A0A9W7XG89</accession>
<feature type="compositionally biased region" description="Low complexity" evidence="1">
    <location>
        <begin position="1026"/>
        <end position="1040"/>
    </location>
</feature>